<protein>
    <submittedName>
        <fullName evidence="3">Quercetin dioxygenase-like cupin family protein</fullName>
    </submittedName>
</protein>
<dbReference type="InterPro" id="IPR014710">
    <property type="entry name" value="RmlC-like_jellyroll"/>
</dbReference>
<dbReference type="RefSeq" id="WP_111929165.1">
    <property type="nucleotide sequence ID" value="NZ_CADFFP010000003.1"/>
</dbReference>
<evidence type="ECO:0000256" key="1">
    <source>
        <dbReference type="SAM" id="SignalP"/>
    </source>
</evidence>
<dbReference type="PANTHER" id="PTHR38599">
    <property type="entry name" value="CUPIN DOMAIN PROTEIN (AFU_ORTHOLOGUE AFUA_3G13620)"/>
    <property type="match status" value="1"/>
</dbReference>
<comment type="caution">
    <text evidence="3">The sequence shown here is derived from an EMBL/GenBank/DDBJ whole genome shotgun (WGS) entry which is preliminary data.</text>
</comment>
<feature type="chain" id="PRO_5016367678" evidence="1">
    <location>
        <begin position="27"/>
        <end position="151"/>
    </location>
</feature>
<keyword evidence="3" id="KW-0560">Oxidoreductase</keyword>
<dbReference type="PANTHER" id="PTHR38599:SF1">
    <property type="entry name" value="CUPIN DOMAIN PROTEIN (AFU_ORTHOLOGUE AFUA_3G13620)"/>
    <property type="match status" value="1"/>
</dbReference>
<proteinExistence type="predicted"/>
<dbReference type="Proteomes" id="UP000248918">
    <property type="component" value="Unassembled WGS sequence"/>
</dbReference>
<evidence type="ECO:0000313" key="3">
    <source>
        <dbReference type="EMBL" id="RAS39203.1"/>
    </source>
</evidence>
<dbReference type="GO" id="GO:0051213">
    <property type="term" value="F:dioxygenase activity"/>
    <property type="evidence" value="ECO:0007669"/>
    <property type="project" value="UniProtKB-KW"/>
</dbReference>
<dbReference type="EMBL" id="QLTK01000001">
    <property type="protein sequence ID" value="RAS39203.1"/>
    <property type="molecule type" value="Genomic_DNA"/>
</dbReference>
<name>A0A329CWI9_9BURK</name>
<dbReference type="InterPro" id="IPR013096">
    <property type="entry name" value="Cupin_2"/>
</dbReference>
<keyword evidence="3" id="KW-0223">Dioxygenase</keyword>
<evidence type="ECO:0000313" key="4">
    <source>
        <dbReference type="Proteomes" id="UP000248918"/>
    </source>
</evidence>
<sequence>MNLRSLITATTFAVLSVAAASQAVDAAEASAPAASSATAPRETIAPAFVEPIANVPGKTMTALIVDYAPGGKTPAHRHGQAFVVGYVLSGAIRSQVDGGETHVYHAGEHWTEKPGAHHTVSENASDTEPARLLAIFVADSKDKDLVTVDKK</sequence>
<dbReference type="SUPFAM" id="SSF51182">
    <property type="entry name" value="RmlC-like cupins"/>
    <property type="match status" value="1"/>
</dbReference>
<dbReference type="Pfam" id="PF07883">
    <property type="entry name" value="Cupin_2"/>
    <property type="match status" value="1"/>
</dbReference>
<gene>
    <name evidence="3" type="ORF">BX591_101540</name>
</gene>
<dbReference type="Gene3D" id="2.60.120.10">
    <property type="entry name" value="Jelly Rolls"/>
    <property type="match status" value="1"/>
</dbReference>
<reference evidence="3 4" key="1">
    <citation type="submission" date="2018-06" db="EMBL/GenBank/DDBJ databases">
        <title>Genomic Encyclopedia of Type Strains, Phase III (KMG-III): the genomes of soil and plant-associated and newly described type strains.</title>
        <authorList>
            <person name="Whitman W."/>
        </authorList>
    </citation>
    <scope>NUCLEOTIDE SEQUENCE [LARGE SCALE GENOMIC DNA]</scope>
    <source>
        <strain evidence="3 4">LMG 23644</strain>
    </source>
</reference>
<dbReference type="AlphaFoldDB" id="A0A329CWI9"/>
<evidence type="ECO:0000259" key="2">
    <source>
        <dbReference type="Pfam" id="PF07883"/>
    </source>
</evidence>
<dbReference type="InterPro" id="IPR011051">
    <property type="entry name" value="RmlC_Cupin_sf"/>
</dbReference>
<feature type="signal peptide" evidence="1">
    <location>
        <begin position="1"/>
        <end position="26"/>
    </location>
</feature>
<organism evidence="3 4">
    <name type="scientific">Paraburkholderia bryophila</name>
    <dbReference type="NCBI Taxonomy" id="420952"/>
    <lineage>
        <taxon>Bacteria</taxon>
        <taxon>Pseudomonadati</taxon>
        <taxon>Pseudomonadota</taxon>
        <taxon>Betaproteobacteria</taxon>
        <taxon>Burkholderiales</taxon>
        <taxon>Burkholderiaceae</taxon>
        <taxon>Paraburkholderia</taxon>
    </lineage>
</organism>
<keyword evidence="1" id="KW-0732">Signal</keyword>
<dbReference type="OrthoDB" id="9813436at2"/>
<dbReference type="CDD" id="cd02234">
    <property type="entry name" value="cupin_BLR7677-like"/>
    <property type="match status" value="1"/>
</dbReference>
<feature type="domain" description="Cupin type-2" evidence="2">
    <location>
        <begin position="64"/>
        <end position="136"/>
    </location>
</feature>
<accession>A0A329CWI9</accession>